<comment type="caution">
    <text evidence="2">The sequence shown here is derived from an EMBL/GenBank/DDBJ whole genome shotgun (WGS) entry which is preliminary data.</text>
</comment>
<keyword evidence="3" id="KW-1185">Reference proteome</keyword>
<feature type="region of interest" description="Disordered" evidence="1">
    <location>
        <begin position="29"/>
        <end position="109"/>
    </location>
</feature>
<name>A0A8K0P2K1_LADFU</name>
<feature type="compositionally biased region" description="Low complexity" evidence="1">
    <location>
        <begin position="58"/>
        <end position="73"/>
    </location>
</feature>
<evidence type="ECO:0000313" key="3">
    <source>
        <dbReference type="Proteomes" id="UP000792457"/>
    </source>
</evidence>
<evidence type="ECO:0000313" key="2">
    <source>
        <dbReference type="EMBL" id="KAG8228754.1"/>
    </source>
</evidence>
<proteinExistence type="predicted"/>
<gene>
    <name evidence="2" type="ORF">J437_LFUL009676</name>
</gene>
<sequence length="109" mass="11938">MPNGKESKREDLRSGAFLRYVMYDHHQWEIMEDNRRMSSSVSPRTGSISGRKGGSKSNGGSSRASFSGSSHSSDAGEELLHLHPHPLPGTRPGSSAERPIPTADKQKMF</sequence>
<evidence type="ECO:0000256" key="1">
    <source>
        <dbReference type="SAM" id="MobiDB-lite"/>
    </source>
</evidence>
<protein>
    <submittedName>
        <fullName evidence="2">Uncharacterized protein</fullName>
    </submittedName>
</protein>
<reference evidence="2" key="1">
    <citation type="submission" date="2013-04" db="EMBL/GenBank/DDBJ databases">
        <authorList>
            <person name="Qu J."/>
            <person name="Murali S.C."/>
            <person name="Bandaranaike D."/>
            <person name="Bellair M."/>
            <person name="Blankenburg K."/>
            <person name="Chao H."/>
            <person name="Dinh H."/>
            <person name="Doddapaneni H."/>
            <person name="Downs B."/>
            <person name="Dugan-Rocha S."/>
            <person name="Elkadiri S."/>
            <person name="Gnanaolivu R.D."/>
            <person name="Hernandez B."/>
            <person name="Javaid M."/>
            <person name="Jayaseelan J.C."/>
            <person name="Lee S."/>
            <person name="Li M."/>
            <person name="Ming W."/>
            <person name="Munidasa M."/>
            <person name="Muniz J."/>
            <person name="Nguyen L."/>
            <person name="Ongeri F."/>
            <person name="Osuji N."/>
            <person name="Pu L.-L."/>
            <person name="Puazo M."/>
            <person name="Qu C."/>
            <person name="Quiroz J."/>
            <person name="Raj R."/>
            <person name="Weissenberger G."/>
            <person name="Xin Y."/>
            <person name="Zou X."/>
            <person name="Han Y."/>
            <person name="Richards S."/>
            <person name="Worley K."/>
            <person name="Muzny D."/>
            <person name="Gibbs R."/>
        </authorList>
    </citation>
    <scope>NUCLEOTIDE SEQUENCE</scope>
    <source>
        <strain evidence="2">Sampled in the wild</strain>
    </source>
</reference>
<reference evidence="2" key="2">
    <citation type="submission" date="2017-10" db="EMBL/GenBank/DDBJ databases">
        <title>Ladona fulva Genome sequencing and assembly.</title>
        <authorList>
            <person name="Murali S."/>
            <person name="Richards S."/>
            <person name="Bandaranaike D."/>
            <person name="Bellair M."/>
            <person name="Blankenburg K."/>
            <person name="Chao H."/>
            <person name="Dinh H."/>
            <person name="Doddapaneni H."/>
            <person name="Dugan-Rocha S."/>
            <person name="Elkadiri S."/>
            <person name="Gnanaolivu R."/>
            <person name="Hernandez B."/>
            <person name="Skinner E."/>
            <person name="Javaid M."/>
            <person name="Lee S."/>
            <person name="Li M."/>
            <person name="Ming W."/>
            <person name="Munidasa M."/>
            <person name="Muniz J."/>
            <person name="Nguyen L."/>
            <person name="Hughes D."/>
            <person name="Osuji N."/>
            <person name="Pu L.-L."/>
            <person name="Puazo M."/>
            <person name="Qu C."/>
            <person name="Quiroz J."/>
            <person name="Raj R."/>
            <person name="Weissenberger G."/>
            <person name="Xin Y."/>
            <person name="Zou X."/>
            <person name="Han Y."/>
            <person name="Worley K."/>
            <person name="Muzny D."/>
            <person name="Gibbs R."/>
        </authorList>
    </citation>
    <scope>NUCLEOTIDE SEQUENCE</scope>
    <source>
        <strain evidence="2">Sampled in the wild</strain>
    </source>
</reference>
<organism evidence="2 3">
    <name type="scientific">Ladona fulva</name>
    <name type="common">Scarce chaser dragonfly</name>
    <name type="synonym">Libellula fulva</name>
    <dbReference type="NCBI Taxonomy" id="123851"/>
    <lineage>
        <taxon>Eukaryota</taxon>
        <taxon>Metazoa</taxon>
        <taxon>Ecdysozoa</taxon>
        <taxon>Arthropoda</taxon>
        <taxon>Hexapoda</taxon>
        <taxon>Insecta</taxon>
        <taxon>Pterygota</taxon>
        <taxon>Palaeoptera</taxon>
        <taxon>Odonata</taxon>
        <taxon>Epiprocta</taxon>
        <taxon>Anisoptera</taxon>
        <taxon>Libelluloidea</taxon>
        <taxon>Libellulidae</taxon>
        <taxon>Ladona</taxon>
    </lineage>
</organism>
<dbReference type="Proteomes" id="UP000792457">
    <property type="component" value="Unassembled WGS sequence"/>
</dbReference>
<dbReference type="AlphaFoldDB" id="A0A8K0P2K1"/>
<accession>A0A8K0P2K1</accession>
<dbReference type="EMBL" id="KZ308385">
    <property type="protein sequence ID" value="KAG8228754.1"/>
    <property type="molecule type" value="Genomic_DNA"/>
</dbReference>